<comment type="caution">
    <text evidence="1">The sequence shown here is derived from an EMBL/GenBank/DDBJ whole genome shotgun (WGS) entry which is preliminary data.</text>
</comment>
<protein>
    <submittedName>
        <fullName evidence="1">Uncharacterized protein</fullName>
    </submittedName>
</protein>
<dbReference type="EMBL" id="LHXU01000069">
    <property type="protein sequence ID" value="KXA99175.1"/>
    <property type="molecule type" value="Genomic_DNA"/>
</dbReference>
<dbReference type="AlphaFoldDB" id="A0A133UYC7"/>
<sequence>MELVDVDRFGKVFVYWVDKGVFAVRDEHDLSTLRRLQPLLYRCYELFRAEVVGGRNYIENWSVIDHCKYNRFIFRQPRTRQVTEDGDDIRTLLNSNSALAHLFSNILVKTLQREFYKVL</sequence>
<dbReference type="Proteomes" id="UP000070341">
    <property type="component" value="Unassembled WGS sequence"/>
</dbReference>
<accession>A0A133UYC7</accession>
<organism evidence="1 2">
    <name type="scientific">candidate division MSBL1 archaeon SCGC-AAA259M10</name>
    <dbReference type="NCBI Taxonomy" id="1698270"/>
    <lineage>
        <taxon>Archaea</taxon>
        <taxon>Methanobacteriati</taxon>
        <taxon>Methanobacteriota</taxon>
        <taxon>candidate division MSBL1</taxon>
    </lineage>
</organism>
<evidence type="ECO:0000313" key="1">
    <source>
        <dbReference type="EMBL" id="KXA99175.1"/>
    </source>
</evidence>
<proteinExistence type="predicted"/>
<evidence type="ECO:0000313" key="2">
    <source>
        <dbReference type="Proteomes" id="UP000070341"/>
    </source>
</evidence>
<keyword evidence="2" id="KW-1185">Reference proteome</keyword>
<reference evidence="1 2" key="1">
    <citation type="journal article" date="2016" name="Sci. Rep.">
        <title>Metabolic traits of an uncultured archaeal lineage -MSBL1- from brine pools of the Red Sea.</title>
        <authorList>
            <person name="Mwirichia R."/>
            <person name="Alam I."/>
            <person name="Rashid M."/>
            <person name="Vinu M."/>
            <person name="Ba-Alawi W."/>
            <person name="Anthony Kamau A."/>
            <person name="Kamanda Ngugi D."/>
            <person name="Goker M."/>
            <person name="Klenk H.P."/>
            <person name="Bajic V."/>
            <person name="Stingl U."/>
        </authorList>
    </citation>
    <scope>NUCLEOTIDE SEQUENCE [LARGE SCALE GENOMIC DNA]</scope>
    <source>
        <strain evidence="1">SCGC-AAA259M10</strain>
    </source>
</reference>
<name>A0A133UYC7_9EURY</name>
<gene>
    <name evidence="1" type="ORF">AKJ40_03775</name>
</gene>